<feature type="transmembrane region" description="Helical" evidence="1">
    <location>
        <begin position="33"/>
        <end position="49"/>
    </location>
</feature>
<feature type="transmembrane region" description="Helical" evidence="1">
    <location>
        <begin position="199"/>
        <end position="221"/>
    </location>
</feature>
<dbReference type="Pfam" id="PF13687">
    <property type="entry name" value="DUF4153"/>
    <property type="match status" value="1"/>
</dbReference>
<keyword evidence="1" id="KW-1133">Transmembrane helix</keyword>
<feature type="transmembrane region" description="Helical" evidence="1">
    <location>
        <begin position="381"/>
        <end position="398"/>
    </location>
</feature>
<feature type="transmembrane region" description="Helical" evidence="1">
    <location>
        <begin position="241"/>
        <end position="263"/>
    </location>
</feature>
<feature type="transmembrane region" description="Helical" evidence="1">
    <location>
        <begin position="115"/>
        <end position="137"/>
    </location>
</feature>
<dbReference type="Proteomes" id="UP000050996">
    <property type="component" value="Unassembled WGS sequence"/>
</dbReference>
<evidence type="ECO:0000256" key="1">
    <source>
        <dbReference type="SAM" id="Phobius"/>
    </source>
</evidence>
<dbReference type="AlphaFoldDB" id="A0A0Q3SIW9"/>
<sequence>MELKIEKVDWLFFLLCLFAGVLAEEAFFRGQIGVSYFVFIAVFYTIFFWRFHSFSFSHQRVGYLILISIWLLAAGYYLNDTVLFYALNILVIPSLVIFHLALITSPKKIEWNKPFFILYTALRFGQGIRYAGIFISYIAKKLNRSSNPKQFDVWKKILIGVAIAIPFLFVVLNLLISADAQFEKLVNNLPNLFSFQTEYVFRVITMLIYGLGFFGFMQVLIQKNVRIVKKEGTLKLLQMDGIITLTVLLLLDLVYILFVIVQFKYFFSGTLDNGFTYAEYARRGFFELLFVTLINLTITTGVITFTKGVQGKLKIAIRSALTILVLSSGVLLISAFMRMSMYEDAYGFTFTRVLVNSFMIFLMVIFAYTLVKIWLDRLSLFHFYFIASLIYYAGMNIINFDQIVVDRNIARYETTGKIDIHYLNSFSSTGILGLIELYETNPDVPGLKALLKQRKAEREYLHPDTWQSQNLVRDKAYKRLGELDLR</sequence>
<feature type="transmembrane region" description="Helical" evidence="1">
    <location>
        <begin position="284"/>
        <end position="303"/>
    </location>
</feature>
<gene>
    <name evidence="2" type="ORF">AN957_14350</name>
</gene>
<dbReference type="PATRIC" id="fig|1637975.4.peg.2741"/>
<keyword evidence="1" id="KW-0472">Membrane</keyword>
<dbReference type="EMBL" id="LJIX01000006">
    <property type="protein sequence ID" value="KQL19628.1"/>
    <property type="molecule type" value="Genomic_DNA"/>
</dbReference>
<feature type="transmembrane region" description="Helical" evidence="1">
    <location>
        <begin position="349"/>
        <end position="375"/>
    </location>
</feature>
<feature type="transmembrane region" description="Helical" evidence="1">
    <location>
        <begin position="157"/>
        <end position="178"/>
    </location>
</feature>
<comment type="caution">
    <text evidence="2">The sequence shown here is derived from an EMBL/GenBank/DDBJ whole genome shotgun (WGS) entry which is preliminary data.</text>
</comment>
<feature type="transmembrane region" description="Helical" evidence="1">
    <location>
        <begin position="315"/>
        <end position="337"/>
    </location>
</feature>
<protein>
    <submittedName>
        <fullName evidence="2">Uncharacterized protein</fullName>
    </submittedName>
</protein>
<feature type="transmembrane region" description="Helical" evidence="1">
    <location>
        <begin position="84"/>
        <end position="103"/>
    </location>
</feature>
<feature type="transmembrane region" description="Helical" evidence="1">
    <location>
        <begin position="61"/>
        <end position="78"/>
    </location>
</feature>
<dbReference type="RefSeq" id="WP_053476165.1">
    <property type="nucleotide sequence ID" value="NZ_CP041305.1"/>
</dbReference>
<evidence type="ECO:0000313" key="3">
    <source>
        <dbReference type="Proteomes" id="UP000050996"/>
    </source>
</evidence>
<keyword evidence="3" id="KW-1185">Reference proteome</keyword>
<dbReference type="InterPro" id="IPR025291">
    <property type="entry name" value="DUF4153"/>
</dbReference>
<accession>A0A0Q3SIW9</accession>
<evidence type="ECO:0000313" key="2">
    <source>
        <dbReference type="EMBL" id="KQL19628.1"/>
    </source>
</evidence>
<reference evidence="2 3" key="1">
    <citation type="submission" date="2015-09" db="EMBL/GenBank/DDBJ databases">
        <title>Genome sequencing project for genomic taxonomy and phylogenomics of Bacillus-like bacteria.</title>
        <authorList>
            <person name="Liu B."/>
            <person name="Wang J."/>
            <person name="Zhu Y."/>
            <person name="Liu G."/>
            <person name="Chen Q."/>
            <person name="Chen Z."/>
            <person name="Lan J."/>
            <person name="Che J."/>
            <person name="Ge C."/>
            <person name="Shi H."/>
            <person name="Pan Z."/>
            <person name="Liu X."/>
        </authorList>
    </citation>
    <scope>NUCLEOTIDE SEQUENCE [LARGE SCALE GENOMIC DNA]</scope>
    <source>
        <strain evidence="2 3">FJAT-18043</strain>
    </source>
</reference>
<name>A0A0Q3SIW9_9BACI</name>
<keyword evidence="1" id="KW-0812">Transmembrane</keyword>
<proteinExistence type="predicted"/>
<organism evidence="2 3">
    <name type="scientific">Cytobacillus solani</name>
    <dbReference type="NCBI Taxonomy" id="1637975"/>
    <lineage>
        <taxon>Bacteria</taxon>
        <taxon>Bacillati</taxon>
        <taxon>Bacillota</taxon>
        <taxon>Bacilli</taxon>
        <taxon>Bacillales</taxon>
        <taxon>Bacillaceae</taxon>
        <taxon>Cytobacillus</taxon>
    </lineage>
</organism>
<dbReference type="STRING" id="1637975.AN957_14350"/>